<protein>
    <submittedName>
        <fullName evidence="3">Uncharacterized protein</fullName>
    </submittedName>
</protein>
<comment type="caution">
    <text evidence="3">The sequence shown here is derived from an EMBL/GenBank/DDBJ whole genome shotgun (WGS) entry which is preliminary data.</text>
</comment>
<dbReference type="Proteomes" id="UP000285405">
    <property type="component" value="Unassembled WGS sequence"/>
</dbReference>
<proteinExistence type="predicted"/>
<dbReference type="InterPro" id="IPR057394">
    <property type="entry name" value="PIGBOS1"/>
</dbReference>
<evidence type="ECO:0000313" key="3">
    <source>
        <dbReference type="EMBL" id="RKF56175.1"/>
    </source>
</evidence>
<evidence type="ECO:0000256" key="2">
    <source>
        <dbReference type="SAM" id="Phobius"/>
    </source>
</evidence>
<keyword evidence="2" id="KW-1133">Transmembrane helix</keyword>
<evidence type="ECO:0000256" key="1">
    <source>
        <dbReference type="SAM" id="MobiDB-lite"/>
    </source>
</evidence>
<evidence type="ECO:0000313" key="4">
    <source>
        <dbReference type="Proteomes" id="UP000285405"/>
    </source>
</evidence>
<dbReference type="EMBL" id="MCBR01019882">
    <property type="protein sequence ID" value="RKF56175.1"/>
    <property type="molecule type" value="Genomic_DNA"/>
</dbReference>
<sequence>MFSYKLDYLSSQSMSRRGIIPIFVATGIGIINGIWVFKPAFQESQRNTTDPRQTKDLAPTPNNESSAQAKSHNSNSDALPTSDYSTTWSSITAWITKKNEKPPESRDEGSQNLKHKNVEKNQ</sequence>
<dbReference type="AlphaFoldDB" id="A0A420HFJ1"/>
<keyword evidence="2" id="KW-0472">Membrane</keyword>
<name>A0A420HFJ1_9PEZI</name>
<dbReference type="Pfam" id="PF23670">
    <property type="entry name" value="PIGBOS1"/>
    <property type="match status" value="1"/>
</dbReference>
<reference evidence="3 4" key="1">
    <citation type="journal article" date="2018" name="BMC Genomics">
        <title>Comparative genome analyses reveal sequence features reflecting distinct modes of host-adaptation between dicot and monocot powdery mildew.</title>
        <authorList>
            <person name="Wu Y."/>
            <person name="Ma X."/>
            <person name="Pan Z."/>
            <person name="Kale S.D."/>
            <person name="Song Y."/>
            <person name="King H."/>
            <person name="Zhang Q."/>
            <person name="Presley C."/>
            <person name="Deng X."/>
            <person name="Wei C.I."/>
            <person name="Xiao S."/>
        </authorList>
    </citation>
    <scope>NUCLEOTIDE SEQUENCE [LARGE SCALE GENOMIC DNA]</scope>
    <source>
        <strain evidence="3">UCSC1</strain>
    </source>
</reference>
<accession>A0A420HFJ1</accession>
<organism evidence="3 4">
    <name type="scientific">Golovinomyces cichoracearum</name>
    <dbReference type="NCBI Taxonomy" id="62708"/>
    <lineage>
        <taxon>Eukaryota</taxon>
        <taxon>Fungi</taxon>
        <taxon>Dikarya</taxon>
        <taxon>Ascomycota</taxon>
        <taxon>Pezizomycotina</taxon>
        <taxon>Leotiomycetes</taxon>
        <taxon>Erysiphales</taxon>
        <taxon>Erysiphaceae</taxon>
        <taxon>Golovinomyces</taxon>
    </lineage>
</organism>
<feature type="region of interest" description="Disordered" evidence="1">
    <location>
        <begin position="95"/>
        <end position="122"/>
    </location>
</feature>
<gene>
    <name evidence="3" type="ORF">GcC1_198017</name>
</gene>
<dbReference type="OrthoDB" id="5394869at2759"/>
<keyword evidence="2" id="KW-0812">Transmembrane</keyword>
<feature type="transmembrane region" description="Helical" evidence="2">
    <location>
        <begin position="20"/>
        <end position="37"/>
    </location>
</feature>
<feature type="region of interest" description="Disordered" evidence="1">
    <location>
        <begin position="44"/>
        <end position="82"/>
    </location>
</feature>
<feature type="compositionally biased region" description="Polar residues" evidence="1">
    <location>
        <begin position="60"/>
        <end position="82"/>
    </location>
</feature>
<feature type="compositionally biased region" description="Basic and acidic residues" evidence="1">
    <location>
        <begin position="97"/>
        <end position="109"/>
    </location>
</feature>